<dbReference type="RefSeq" id="WP_039467339.1">
    <property type="nucleotide sequence ID" value="NZ_JWLZ01000198.1"/>
</dbReference>
<comment type="caution">
    <text evidence="1">The sequence shown here is derived from an EMBL/GenBank/DDBJ whole genome shotgun (WGS) entry which is preliminary data.</text>
</comment>
<reference evidence="1 2" key="1">
    <citation type="submission" date="2014-12" db="EMBL/GenBank/DDBJ databases">
        <title>Genome sequencing of Photobacterium gaetbulicola AD005a.</title>
        <authorList>
            <person name="Adrian T.G.S."/>
            <person name="Chan K.G."/>
        </authorList>
    </citation>
    <scope>NUCLEOTIDE SEQUENCE [LARGE SCALE GENOMIC DNA]</scope>
    <source>
        <strain evidence="1 2">AD005a</strain>
    </source>
</reference>
<dbReference type="EMBL" id="JWLZ01000198">
    <property type="protein sequence ID" value="KHT61519.1"/>
    <property type="molecule type" value="Genomic_DNA"/>
</dbReference>
<evidence type="ECO:0008006" key="3">
    <source>
        <dbReference type="Google" id="ProtNLM"/>
    </source>
</evidence>
<evidence type="ECO:0000313" key="2">
    <source>
        <dbReference type="Proteomes" id="UP000031278"/>
    </source>
</evidence>
<evidence type="ECO:0000313" key="1">
    <source>
        <dbReference type="EMBL" id="KHT61519.1"/>
    </source>
</evidence>
<protein>
    <recommendedName>
        <fullName evidence="3">Flagellar biosynthesis protein FliS</fullName>
    </recommendedName>
</protein>
<gene>
    <name evidence="1" type="ORF">RJ45_21605</name>
</gene>
<proteinExistence type="predicted"/>
<name>A0A0B9FZ95_9GAMM</name>
<dbReference type="AlphaFoldDB" id="A0A0B9FZ95"/>
<organism evidence="1 2">
    <name type="scientific">Photobacterium gaetbulicola</name>
    <dbReference type="NCBI Taxonomy" id="1295392"/>
    <lineage>
        <taxon>Bacteria</taxon>
        <taxon>Pseudomonadati</taxon>
        <taxon>Pseudomonadota</taxon>
        <taxon>Gammaproteobacteria</taxon>
        <taxon>Vibrionales</taxon>
        <taxon>Vibrionaceae</taxon>
        <taxon>Photobacterium</taxon>
    </lineage>
</organism>
<sequence length="97" mass="11472">MKELAQLEVQIEALLALDEYPDDFPEQLEQLVAARHERVKMILADREKLSRETFEDVQQRTRDLKALLEQNKARIRQKLLTAKQGKKSVSVYKMYQK</sequence>
<accession>A0A0B9FZ95</accession>
<dbReference type="Proteomes" id="UP000031278">
    <property type="component" value="Unassembled WGS sequence"/>
</dbReference>